<dbReference type="Gene3D" id="3.30.70.270">
    <property type="match status" value="1"/>
</dbReference>
<dbReference type="PANTHER" id="PTHR37984:SF5">
    <property type="entry name" value="PROTEIN NYNRIN-LIKE"/>
    <property type="match status" value="1"/>
</dbReference>
<dbReference type="OrthoDB" id="5592268at2759"/>
<dbReference type="InterPro" id="IPR043128">
    <property type="entry name" value="Rev_trsase/Diguanyl_cyclase"/>
</dbReference>
<dbReference type="FunFam" id="3.30.70.270:FF:000020">
    <property type="entry name" value="Transposon Tf2-6 polyprotein-like Protein"/>
    <property type="match status" value="1"/>
</dbReference>
<evidence type="ECO:0000313" key="2">
    <source>
        <dbReference type="EMBL" id="CAG8704610.1"/>
    </source>
</evidence>
<evidence type="ECO:0000313" key="3">
    <source>
        <dbReference type="Proteomes" id="UP000789405"/>
    </source>
</evidence>
<accession>A0A9N9HT92</accession>
<reference evidence="2" key="1">
    <citation type="submission" date="2021-06" db="EMBL/GenBank/DDBJ databases">
        <authorList>
            <person name="Kallberg Y."/>
            <person name="Tangrot J."/>
            <person name="Rosling A."/>
        </authorList>
    </citation>
    <scope>NUCLEOTIDE SEQUENCE</scope>
    <source>
        <strain evidence="2">MA453B</strain>
    </source>
</reference>
<dbReference type="InterPro" id="IPR001584">
    <property type="entry name" value="Integrase_cat-core"/>
</dbReference>
<gene>
    <name evidence="2" type="ORF">DERYTH_LOCUS13207</name>
</gene>
<dbReference type="InterPro" id="IPR050951">
    <property type="entry name" value="Retrovirus_Pol_polyprotein"/>
</dbReference>
<feature type="domain" description="Integrase catalytic" evidence="1">
    <location>
        <begin position="66"/>
        <end position="180"/>
    </location>
</feature>
<keyword evidence="3" id="KW-1185">Reference proteome</keyword>
<dbReference type="PROSITE" id="PS50994">
    <property type="entry name" value="INTEGRASE"/>
    <property type="match status" value="1"/>
</dbReference>
<dbReference type="InterPro" id="IPR012337">
    <property type="entry name" value="RNaseH-like_sf"/>
</dbReference>
<dbReference type="Pfam" id="PF00665">
    <property type="entry name" value="rve"/>
    <property type="match status" value="1"/>
</dbReference>
<comment type="caution">
    <text evidence="2">The sequence shown here is derived from an EMBL/GenBank/DDBJ whole genome shotgun (WGS) entry which is preliminary data.</text>
</comment>
<dbReference type="Gene3D" id="3.30.420.10">
    <property type="entry name" value="Ribonuclease H-like superfamily/Ribonuclease H"/>
    <property type="match status" value="1"/>
</dbReference>
<proteinExistence type="predicted"/>
<organism evidence="2 3">
    <name type="scientific">Dentiscutata erythropus</name>
    <dbReference type="NCBI Taxonomy" id="1348616"/>
    <lineage>
        <taxon>Eukaryota</taxon>
        <taxon>Fungi</taxon>
        <taxon>Fungi incertae sedis</taxon>
        <taxon>Mucoromycota</taxon>
        <taxon>Glomeromycotina</taxon>
        <taxon>Glomeromycetes</taxon>
        <taxon>Diversisporales</taxon>
        <taxon>Gigasporaceae</taxon>
        <taxon>Dentiscutata</taxon>
    </lineage>
</organism>
<dbReference type="GO" id="GO:0003676">
    <property type="term" value="F:nucleic acid binding"/>
    <property type="evidence" value="ECO:0007669"/>
    <property type="project" value="InterPro"/>
</dbReference>
<dbReference type="PANTHER" id="PTHR37984">
    <property type="entry name" value="PROTEIN CBG26694"/>
    <property type="match status" value="1"/>
</dbReference>
<protein>
    <submittedName>
        <fullName evidence="2">27017_t:CDS:1</fullName>
    </submittedName>
</protein>
<evidence type="ECO:0000259" key="1">
    <source>
        <dbReference type="PROSITE" id="PS50994"/>
    </source>
</evidence>
<dbReference type="InterPro" id="IPR043502">
    <property type="entry name" value="DNA/RNA_pol_sf"/>
</dbReference>
<dbReference type="SUPFAM" id="SSF53098">
    <property type="entry name" value="Ribonuclease H-like"/>
    <property type="match status" value="1"/>
</dbReference>
<dbReference type="SUPFAM" id="SSF56672">
    <property type="entry name" value="DNA/RNA polymerases"/>
    <property type="match status" value="1"/>
</dbReference>
<dbReference type="EMBL" id="CAJVPY010009091">
    <property type="protein sequence ID" value="CAG8704610.1"/>
    <property type="molecule type" value="Genomic_DNA"/>
</dbReference>
<name>A0A9N9HT92_9GLOM</name>
<dbReference type="InterPro" id="IPR036397">
    <property type="entry name" value="RNaseH_sf"/>
</dbReference>
<dbReference type="AlphaFoldDB" id="A0A9N9HT92"/>
<sequence>MNPKKCHIAKKEHKFLGYMVNIEGIFMDPCKVEAVRNFPTPTNLRQLRRFLGLASYYRRFIRDFSKLATPLHLLLKKNTKVGIDIIGPLPPTKIGNKYIVVATEYLTRWPEARAMSDTSAPSVASFIIEDIICRHGSPRELLSDQGKHFDNNLVEAICTQLKCTIQFSGDWDQRDTILTEEVAEITLKIPPVNKQDLQENILRRVKVLLEELPQAQFDARERTLKAQLRHKERHDKRYRIESYSIGKKKHKGKLEEKWEGPFYVHNVLEKGAYKLRTLDDKGLRDLEGDPVTVVT</sequence>
<dbReference type="Proteomes" id="UP000789405">
    <property type="component" value="Unassembled WGS sequence"/>
</dbReference>
<dbReference type="GO" id="GO:0005634">
    <property type="term" value="C:nucleus"/>
    <property type="evidence" value="ECO:0007669"/>
    <property type="project" value="UniProtKB-ARBA"/>
</dbReference>
<dbReference type="GO" id="GO:0015074">
    <property type="term" value="P:DNA integration"/>
    <property type="evidence" value="ECO:0007669"/>
    <property type="project" value="InterPro"/>
</dbReference>